<dbReference type="PANTHER" id="PTHR45931:SF3">
    <property type="entry name" value="RING ZINC FINGER-CONTAINING PROTEIN"/>
    <property type="match status" value="1"/>
</dbReference>
<dbReference type="Proteomes" id="UP000784294">
    <property type="component" value="Unassembled WGS sequence"/>
</dbReference>
<dbReference type="GO" id="GO:0005634">
    <property type="term" value="C:nucleus"/>
    <property type="evidence" value="ECO:0007669"/>
    <property type="project" value="TreeGrafter"/>
</dbReference>
<dbReference type="InterPro" id="IPR051834">
    <property type="entry name" value="RING_finger_E3_ligase"/>
</dbReference>
<proteinExistence type="predicted"/>
<evidence type="ECO:0000313" key="6">
    <source>
        <dbReference type="EMBL" id="VEL11011.1"/>
    </source>
</evidence>
<dbReference type="AlphaFoldDB" id="A0A3S4ZZK0"/>
<dbReference type="GO" id="GO:0006511">
    <property type="term" value="P:ubiquitin-dependent protein catabolic process"/>
    <property type="evidence" value="ECO:0007669"/>
    <property type="project" value="TreeGrafter"/>
</dbReference>
<gene>
    <name evidence="6" type="ORF">PXEA_LOCUS4451</name>
</gene>
<organism evidence="6 7">
    <name type="scientific">Protopolystoma xenopodis</name>
    <dbReference type="NCBI Taxonomy" id="117903"/>
    <lineage>
        <taxon>Eukaryota</taxon>
        <taxon>Metazoa</taxon>
        <taxon>Spiralia</taxon>
        <taxon>Lophotrochozoa</taxon>
        <taxon>Platyhelminthes</taxon>
        <taxon>Monogenea</taxon>
        <taxon>Polyopisthocotylea</taxon>
        <taxon>Polystomatidea</taxon>
        <taxon>Polystomatidae</taxon>
        <taxon>Protopolystoma</taxon>
    </lineage>
</organism>
<dbReference type="OrthoDB" id="8062037at2759"/>
<dbReference type="InterPro" id="IPR001841">
    <property type="entry name" value="Znf_RING"/>
</dbReference>
<dbReference type="SUPFAM" id="SSF57850">
    <property type="entry name" value="RING/U-box"/>
    <property type="match status" value="1"/>
</dbReference>
<evidence type="ECO:0000259" key="5">
    <source>
        <dbReference type="PROSITE" id="PS50089"/>
    </source>
</evidence>
<evidence type="ECO:0000256" key="4">
    <source>
        <dbReference type="PROSITE-ProRule" id="PRU00175"/>
    </source>
</evidence>
<keyword evidence="7" id="KW-1185">Reference proteome</keyword>
<keyword evidence="3" id="KW-0862">Zinc</keyword>
<evidence type="ECO:0000256" key="2">
    <source>
        <dbReference type="ARBA" id="ARBA00022771"/>
    </source>
</evidence>
<evidence type="ECO:0000313" key="7">
    <source>
        <dbReference type="Proteomes" id="UP000784294"/>
    </source>
</evidence>
<protein>
    <recommendedName>
        <fullName evidence="5">RING-type domain-containing protein</fullName>
    </recommendedName>
</protein>
<comment type="caution">
    <text evidence="6">The sequence shown here is derived from an EMBL/GenBank/DDBJ whole genome shotgun (WGS) entry which is preliminary data.</text>
</comment>
<keyword evidence="1" id="KW-0479">Metal-binding</keyword>
<reference evidence="6" key="1">
    <citation type="submission" date="2018-11" db="EMBL/GenBank/DDBJ databases">
        <authorList>
            <consortium name="Pathogen Informatics"/>
        </authorList>
    </citation>
    <scope>NUCLEOTIDE SEQUENCE</scope>
</reference>
<dbReference type="GO" id="GO:0061630">
    <property type="term" value="F:ubiquitin protein ligase activity"/>
    <property type="evidence" value="ECO:0007669"/>
    <property type="project" value="TreeGrafter"/>
</dbReference>
<dbReference type="Gene3D" id="3.30.40.10">
    <property type="entry name" value="Zinc/RING finger domain, C3HC4 (zinc finger)"/>
    <property type="match status" value="1"/>
</dbReference>
<feature type="domain" description="RING-type" evidence="5">
    <location>
        <begin position="51"/>
        <end position="91"/>
    </location>
</feature>
<dbReference type="InterPro" id="IPR013083">
    <property type="entry name" value="Znf_RING/FYVE/PHD"/>
</dbReference>
<evidence type="ECO:0000256" key="3">
    <source>
        <dbReference type="ARBA" id="ARBA00022833"/>
    </source>
</evidence>
<evidence type="ECO:0000256" key="1">
    <source>
        <dbReference type="ARBA" id="ARBA00022723"/>
    </source>
</evidence>
<dbReference type="GO" id="GO:0008270">
    <property type="term" value="F:zinc ion binding"/>
    <property type="evidence" value="ECO:0007669"/>
    <property type="project" value="UniProtKB-KW"/>
</dbReference>
<dbReference type="EMBL" id="CAAALY010010595">
    <property type="protein sequence ID" value="VEL11011.1"/>
    <property type="molecule type" value="Genomic_DNA"/>
</dbReference>
<dbReference type="PANTHER" id="PTHR45931">
    <property type="entry name" value="SI:CH211-59O9.10"/>
    <property type="match status" value="1"/>
</dbReference>
<dbReference type="Pfam" id="PF13639">
    <property type="entry name" value="zf-RING_2"/>
    <property type="match status" value="1"/>
</dbReference>
<accession>A0A3S4ZZK0</accession>
<name>A0A3S4ZZK0_9PLAT</name>
<sequence length="104" mass="11739">MLCFIEVFDTIMTQLLNQVPAGPPPATEAAISRLPRVHVSSDELAGKLERCSICFEDYAVGENLLRLPCQHIYHESCIVTWLKRVSLPLLNILLTLEYWLSPVS</sequence>
<dbReference type="PROSITE" id="PS50089">
    <property type="entry name" value="ZF_RING_2"/>
    <property type="match status" value="1"/>
</dbReference>
<keyword evidence="2 4" id="KW-0863">Zinc-finger</keyword>